<feature type="transmembrane region" description="Helical" evidence="13">
    <location>
        <begin position="77"/>
        <end position="95"/>
    </location>
</feature>
<evidence type="ECO:0000256" key="3">
    <source>
        <dbReference type="ARBA" id="ARBA00022448"/>
    </source>
</evidence>
<keyword evidence="11 13" id="KW-0472">Membrane</keyword>
<evidence type="ECO:0000313" key="15">
    <source>
        <dbReference type="EMBL" id="SEG58369.1"/>
    </source>
</evidence>
<evidence type="ECO:0000256" key="11">
    <source>
        <dbReference type="ARBA" id="ARBA00023136"/>
    </source>
</evidence>
<name>A0A1H6BC55_9HYPH</name>
<keyword evidence="4" id="KW-1003">Cell membrane</keyword>
<keyword evidence="6 13" id="KW-0812">Transmembrane</keyword>
<evidence type="ECO:0000256" key="1">
    <source>
        <dbReference type="ARBA" id="ARBA00001970"/>
    </source>
</evidence>
<sequence length="205" mass="22495">MTHDHGPGNLGPGTLGSGTLGLATTRPVYGAIARRLHWATVGAVFVMVPLGLAMTYRGNTLDIWDGLTDALYSSHKLIGFLLLWLMVGRLIWRLLHGAPPDEPSLLWWQKAASHLVHWLLYGLLLVVPLLGWIGVSLYPSLTVFGLFDLPALAKPNEDLAKRVLWLHGTLVFATVAVIGGHIAAALYHYFIRKDGVLRRMLPGLK</sequence>
<evidence type="ECO:0000259" key="14">
    <source>
        <dbReference type="Pfam" id="PF01292"/>
    </source>
</evidence>
<keyword evidence="16" id="KW-1185">Reference proteome</keyword>
<comment type="subcellular location">
    <subcellularLocation>
        <location evidence="2">Cell membrane</location>
        <topology evidence="2">Multi-pass membrane protein</topology>
    </subcellularLocation>
</comment>
<evidence type="ECO:0000313" key="16">
    <source>
        <dbReference type="Proteomes" id="UP000236743"/>
    </source>
</evidence>
<feature type="transmembrane region" description="Helical" evidence="13">
    <location>
        <begin position="164"/>
        <end position="190"/>
    </location>
</feature>
<dbReference type="AlphaFoldDB" id="A0A1H6BC55"/>
<gene>
    <name evidence="15" type="ORF">SAMN04488115_107113</name>
</gene>
<evidence type="ECO:0000256" key="12">
    <source>
        <dbReference type="ARBA" id="ARBA00037975"/>
    </source>
</evidence>
<dbReference type="PANTHER" id="PTHR30529:SF1">
    <property type="entry name" value="CYTOCHROME B561 HOMOLOG 2"/>
    <property type="match status" value="1"/>
</dbReference>
<dbReference type="GO" id="GO:0020037">
    <property type="term" value="F:heme binding"/>
    <property type="evidence" value="ECO:0007669"/>
    <property type="project" value="TreeGrafter"/>
</dbReference>
<organism evidence="15 16">
    <name type="scientific">Bosea lathyri</name>
    <dbReference type="NCBI Taxonomy" id="1036778"/>
    <lineage>
        <taxon>Bacteria</taxon>
        <taxon>Pseudomonadati</taxon>
        <taxon>Pseudomonadota</taxon>
        <taxon>Alphaproteobacteria</taxon>
        <taxon>Hyphomicrobiales</taxon>
        <taxon>Boseaceae</taxon>
        <taxon>Bosea</taxon>
    </lineage>
</organism>
<keyword evidence="7" id="KW-0479">Metal-binding</keyword>
<dbReference type="Gene3D" id="1.20.950.20">
    <property type="entry name" value="Transmembrane di-heme cytochromes, Chain C"/>
    <property type="match status" value="1"/>
</dbReference>
<dbReference type="GO" id="GO:0009055">
    <property type="term" value="F:electron transfer activity"/>
    <property type="evidence" value="ECO:0007669"/>
    <property type="project" value="InterPro"/>
</dbReference>
<dbReference type="GO" id="GO:0005886">
    <property type="term" value="C:plasma membrane"/>
    <property type="evidence" value="ECO:0007669"/>
    <property type="project" value="UniProtKB-SubCell"/>
</dbReference>
<dbReference type="EMBL" id="FNUY01000007">
    <property type="protein sequence ID" value="SEG58369.1"/>
    <property type="molecule type" value="Genomic_DNA"/>
</dbReference>
<evidence type="ECO:0000256" key="7">
    <source>
        <dbReference type="ARBA" id="ARBA00022723"/>
    </source>
</evidence>
<keyword evidence="3" id="KW-0813">Transport</keyword>
<evidence type="ECO:0000256" key="8">
    <source>
        <dbReference type="ARBA" id="ARBA00022982"/>
    </source>
</evidence>
<keyword evidence="10" id="KW-0408">Iron</keyword>
<dbReference type="InterPro" id="IPR011577">
    <property type="entry name" value="Cyt_b561_bac/Ni-Hgenase"/>
</dbReference>
<evidence type="ECO:0000256" key="5">
    <source>
        <dbReference type="ARBA" id="ARBA00022617"/>
    </source>
</evidence>
<feature type="transmembrane region" description="Helical" evidence="13">
    <location>
        <begin position="36"/>
        <end position="57"/>
    </location>
</feature>
<reference evidence="15 16" key="1">
    <citation type="submission" date="2016-10" db="EMBL/GenBank/DDBJ databases">
        <authorList>
            <person name="de Groot N.N."/>
        </authorList>
    </citation>
    <scope>NUCLEOTIDE SEQUENCE [LARGE SCALE GENOMIC DNA]</scope>
    <source>
        <strain evidence="15 16">DSM 26656</strain>
    </source>
</reference>
<feature type="domain" description="Cytochrome b561 bacterial/Ni-hydrogenase" evidence="14">
    <location>
        <begin position="28"/>
        <end position="203"/>
    </location>
</feature>
<evidence type="ECO:0000256" key="6">
    <source>
        <dbReference type="ARBA" id="ARBA00022692"/>
    </source>
</evidence>
<proteinExistence type="inferred from homology"/>
<dbReference type="GO" id="GO:0046872">
    <property type="term" value="F:metal ion binding"/>
    <property type="evidence" value="ECO:0007669"/>
    <property type="project" value="UniProtKB-KW"/>
</dbReference>
<evidence type="ECO:0000256" key="9">
    <source>
        <dbReference type="ARBA" id="ARBA00022989"/>
    </source>
</evidence>
<dbReference type="SUPFAM" id="SSF81342">
    <property type="entry name" value="Transmembrane di-heme cytochromes"/>
    <property type="match status" value="1"/>
</dbReference>
<keyword evidence="9 13" id="KW-1133">Transmembrane helix</keyword>
<dbReference type="OrthoDB" id="1247465at2"/>
<comment type="cofactor">
    <cofactor evidence="1">
        <name>heme b</name>
        <dbReference type="ChEBI" id="CHEBI:60344"/>
    </cofactor>
</comment>
<evidence type="ECO:0000256" key="13">
    <source>
        <dbReference type="SAM" id="Phobius"/>
    </source>
</evidence>
<dbReference type="InterPro" id="IPR016174">
    <property type="entry name" value="Di-haem_cyt_TM"/>
</dbReference>
<dbReference type="GO" id="GO:0022904">
    <property type="term" value="P:respiratory electron transport chain"/>
    <property type="evidence" value="ECO:0007669"/>
    <property type="project" value="InterPro"/>
</dbReference>
<accession>A0A1H6BC55</accession>
<evidence type="ECO:0000256" key="4">
    <source>
        <dbReference type="ARBA" id="ARBA00022475"/>
    </source>
</evidence>
<dbReference type="PANTHER" id="PTHR30529">
    <property type="entry name" value="CYTOCHROME B561"/>
    <property type="match status" value="1"/>
</dbReference>
<dbReference type="Proteomes" id="UP000236743">
    <property type="component" value="Unassembled WGS sequence"/>
</dbReference>
<dbReference type="RefSeq" id="WP_103873722.1">
    <property type="nucleotide sequence ID" value="NZ_FNUY01000007.1"/>
</dbReference>
<dbReference type="Pfam" id="PF01292">
    <property type="entry name" value="Ni_hydr_CYTB"/>
    <property type="match status" value="1"/>
</dbReference>
<comment type="similarity">
    <text evidence="12">Belongs to the cytochrome b561 family.</text>
</comment>
<protein>
    <submittedName>
        <fullName evidence="15">Cytochrome b561</fullName>
    </submittedName>
</protein>
<keyword evidence="5" id="KW-0349">Heme</keyword>
<evidence type="ECO:0000256" key="10">
    <source>
        <dbReference type="ARBA" id="ARBA00023004"/>
    </source>
</evidence>
<evidence type="ECO:0000256" key="2">
    <source>
        <dbReference type="ARBA" id="ARBA00004651"/>
    </source>
</evidence>
<dbReference type="InterPro" id="IPR052168">
    <property type="entry name" value="Cytochrome_b561_oxidase"/>
</dbReference>
<keyword evidence="8" id="KW-0249">Electron transport</keyword>
<feature type="transmembrane region" description="Helical" evidence="13">
    <location>
        <begin position="115"/>
        <end position="138"/>
    </location>
</feature>